<gene>
    <name evidence="13" type="ORF">AUP44_03365</name>
</gene>
<evidence type="ECO:0000256" key="1">
    <source>
        <dbReference type="ARBA" id="ARBA00004429"/>
    </source>
</evidence>
<evidence type="ECO:0000259" key="12">
    <source>
        <dbReference type="Pfam" id="PF16327"/>
    </source>
</evidence>
<dbReference type="PANTHER" id="PTHR43653:SF1">
    <property type="entry name" value="CYTOCHROME C-TYPE BIOGENESIS PROTEIN CCMF"/>
    <property type="match status" value="1"/>
</dbReference>
<sequence length="671" mass="70846">MIAELGHYLLVLALAMAIVQAVVPLIGAARGDAALMAAGRGAAMAQMLSILGAFAALTVAFVQSDFSVLLVAANSHTAKPLLYKITGVWGNHEGSLLLWATILALYGGAVALFGRNLPPSLRARVLAVQGMIAIGFLLFMLLTSNPFDRLMPPPAEGRDLNPLLQDPGLAFHPPFLYLGYVGFSIAFAFAIAALIEGKVDAAWARWVRPWTLAAWVFLTIGIALGSWWAYYELGWGGWWFWDPVENASLMPWLAGTALLHSAIVVEKRDTLKSWTILLAILTFSLSLLGTFLVRSGVITSVHAFASDPTRGVFVLGFMCVVVGGGLTLYAWRAPTLKPGGLFAPVSRESGLVVNNLLLSALAATVLIGTLYPLFLDAFAGAKVTVGPPFFDATVVPLAVPLLIVAGMGPSLAWKRGDLGAVLQRLRFAMVAALLAAAAGFFVGGISVDGALGALGLMLGVWLVAASLADVAERIQIAKGAGTAWRRARNLPRAAWGTAVAHLGVGILVLGITGASIWQAEKTVTLAPGERAEIGGRVVEFRGVTQQPGPNYRSTMGDLRLMSGDGPGARVVAKLSPEIRFYPAQGTTTTEAAIRTNGIADVYVALAGAEPVDGRWSFRLYHNPLTPWIWGGALVMALGGMISLSDRRLRVGAPRRARTPQTTGSLPPAPAE</sequence>
<evidence type="ECO:0000313" key="13">
    <source>
        <dbReference type="EMBL" id="KYO54354.1"/>
    </source>
</evidence>
<dbReference type="InterPro" id="IPR002541">
    <property type="entry name" value="Cyt_c_assembly"/>
</dbReference>
<feature type="transmembrane region" description="Helical" evidence="10">
    <location>
        <begin position="41"/>
        <end position="62"/>
    </location>
</feature>
<evidence type="ECO:0000256" key="9">
    <source>
        <dbReference type="ARBA" id="ARBA00037230"/>
    </source>
</evidence>
<feature type="transmembrane region" description="Helical" evidence="10">
    <location>
        <begin position="311"/>
        <end position="331"/>
    </location>
</feature>
<dbReference type="GO" id="GO:0015232">
    <property type="term" value="F:heme transmembrane transporter activity"/>
    <property type="evidence" value="ECO:0007669"/>
    <property type="project" value="InterPro"/>
</dbReference>
<dbReference type="RefSeq" id="WP_062763075.1">
    <property type="nucleotide sequence ID" value="NZ_CP121045.1"/>
</dbReference>
<feature type="transmembrane region" description="Helical" evidence="10">
    <location>
        <begin position="125"/>
        <end position="143"/>
    </location>
</feature>
<comment type="subcellular location">
    <subcellularLocation>
        <location evidence="1">Cell inner membrane</location>
        <topology evidence="1">Multi-pass membrane protein</topology>
    </subcellularLocation>
</comment>
<accession>A0A162LCH7</accession>
<feature type="transmembrane region" description="Helical" evidence="10">
    <location>
        <begin position="627"/>
        <end position="644"/>
    </location>
</feature>
<feature type="domain" description="Cytochrome c-type biogenesis protein CcmF C-terminal" evidence="12">
    <location>
        <begin position="315"/>
        <end position="646"/>
    </location>
</feature>
<feature type="transmembrane region" description="Helical" evidence="10">
    <location>
        <begin position="394"/>
        <end position="413"/>
    </location>
</feature>
<keyword evidence="7 10" id="KW-1133">Transmembrane helix</keyword>
<dbReference type="GO" id="GO:0005886">
    <property type="term" value="C:plasma membrane"/>
    <property type="evidence" value="ECO:0007669"/>
    <property type="project" value="UniProtKB-SubCell"/>
</dbReference>
<keyword evidence="8 10" id="KW-0472">Membrane</keyword>
<reference evidence="13 14" key="1">
    <citation type="submission" date="2015-12" db="EMBL/GenBank/DDBJ databases">
        <title>Genome sequence of Tistrella mobilis MCCC 1A02139.</title>
        <authorList>
            <person name="Lu L."/>
            <person name="Lai Q."/>
            <person name="Shao Z."/>
            <person name="Qian P."/>
        </authorList>
    </citation>
    <scope>NUCLEOTIDE SEQUENCE [LARGE SCALE GENOMIC DNA]</scope>
    <source>
        <strain evidence="13 14">MCCC 1A02139</strain>
    </source>
</reference>
<comment type="similarity">
    <text evidence="2">Belongs to the CcmF/CycK/Ccl1/NrfE/CcsA family.</text>
</comment>
<evidence type="ECO:0000256" key="8">
    <source>
        <dbReference type="ARBA" id="ARBA00023136"/>
    </source>
</evidence>
<protein>
    <submittedName>
        <fullName evidence="13">Cytochrome C biogenesis protein CcmF</fullName>
    </submittedName>
</protein>
<dbReference type="OrthoDB" id="9761451at2"/>
<dbReference type="InterPro" id="IPR003568">
    <property type="entry name" value="Cyt_c_biogenesis_CcmF"/>
</dbReference>
<dbReference type="PRINTS" id="PR01411">
    <property type="entry name" value="CCMFBIOGNSIS"/>
</dbReference>
<dbReference type="InterPro" id="IPR003567">
    <property type="entry name" value="Cyt_c_biogenesis"/>
</dbReference>
<feature type="transmembrane region" description="Helical" evidence="10">
    <location>
        <begin position="352"/>
        <end position="374"/>
    </location>
</feature>
<keyword evidence="3" id="KW-1003">Cell membrane</keyword>
<dbReference type="NCBIfam" id="NF007691">
    <property type="entry name" value="PRK10369.1"/>
    <property type="match status" value="1"/>
</dbReference>
<dbReference type="InterPro" id="IPR032523">
    <property type="entry name" value="CcmF_C"/>
</dbReference>
<feature type="transmembrane region" description="Helical" evidence="10">
    <location>
        <begin position="175"/>
        <end position="195"/>
    </location>
</feature>
<dbReference type="EMBL" id="LPZR01000090">
    <property type="protein sequence ID" value="KYO54354.1"/>
    <property type="molecule type" value="Genomic_DNA"/>
</dbReference>
<evidence type="ECO:0000256" key="5">
    <source>
        <dbReference type="ARBA" id="ARBA00022692"/>
    </source>
</evidence>
<feature type="domain" description="Cytochrome c assembly protein" evidence="11">
    <location>
        <begin position="89"/>
        <end position="295"/>
    </location>
</feature>
<feature type="transmembrane region" description="Helical" evidence="10">
    <location>
        <begin position="425"/>
        <end position="445"/>
    </location>
</feature>
<feature type="transmembrane region" description="Helical" evidence="10">
    <location>
        <begin position="277"/>
        <end position="305"/>
    </location>
</feature>
<feature type="transmembrane region" description="Helical" evidence="10">
    <location>
        <begin position="207"/>
        <end position="229"/>
    </location>
</feature>
<dbReference type="GeneID" id="97243881"/>
<dbReference type="Pfam" id="PF01578">
    <property type="entry name" value="Cytochrom_C_asm"/>
    <property type="match status" value="1"/>
</dbReference>
<dbReference type="Pfam" id="PF16327">
    <property type="entry name" value="CcmF_C"/>
    <property type="match status" value="1"/>
</dbReference>
<evidence type="ECO:0000256" key="7">
    <source>
        <dbReference type="ARBA" id="ARBA00022989"/>
    </source>
</evidence>
<proteinExistence type="inferred from homology"/>
<evidence type="ECO:0000259" key="11">
    <source>
        <dbReference type="Pfam" id="PF01578"/>
    </source>
</evidence>
<keyword evidence="6" id="KW-0201">Cytochrome c-type biogenesis</keyword>
<evidence type="ECO:0000256" key="2">
    <source>
        <dbReference type="ARBA" id="ARBA00009186"/>
    </source>
</evidence>
<keyword evidence="5 10" id="KW-0812">Transmembrane</keyword>
<dbReference type="GO" id="GO:0020037">
    <property type="term" value="F:heme binding"/>
    <property type="evidence" value="ECO:0007669"/>
    <property type="project" value="InterPro"/>
</dbReference>
<evidence type="ECO:0000256" key="10">
    <source>
        <dbReference type="SAM" id="Phobius"/>
    </source>
</evidence>
<dbReference type="GO" id="GO:0017004">
    <property type="term" value="P:cytochrome complex assembly"/>
    <property type="evidence" value="ECO:0007669"/>
    <property type="project" value="UniProtKB-KW"/>
</dbReference>
<organism evidence="13 14">
    <name type="scientific">Tistrella mobilis</name>
    <dbReference type="NCBI Taxonomy" id="171437"/>
    <lineage>
        <taxon>Bacteria</taxon>
        <taxon>Pseudomonadati</taxon>
        <taxon>Pseudomonadota</taxon>
        <taxon>Alphaproteobacteria</taxon>
        <taxon>Geminicoccales</taxon>
        <taxon>Geminicoccaceae</taxon>
        <taxon>Tistrella</taxon>
    </lineage>
</organism>
<feature type="transmembrane region" description="Helical" evidence="10">
    <location>
        <begin position="451"/>
        <end position="472"/>
    </location>
</feature>
<evidence type="ECO:0000256" key="3">
    <source>
        <dbReference type="ARBA" id="ARBA00022475"/>
    </source>
</evidence>
<dbReference type="NCBIfam" id="TIGR00353">
    <property type="entry name" value="nrfE"/>
    <property type="match status" value="1"/>
</dbReference>
<evidence type="ECO:0000256" key="4">
    <source>
        <dbReference type="ARBA" id="ARBA00022519"/>
    </source>
</evidence>
<evidence type="ECO:0000256" key="6">
    <source>
        <dbReference type="ARBA" id="ARBA00022748"/>
    </source>
</evidence>
<dbReference type="PRINTS" id="PR01410">
    <property type="entry name" value="CCBIOGENESIS"/>
</dbReference>
<feature type="transmembrane region" description="Helical" evidence="10">
    <location>
        <begin position="493"/>
        <end position="517"/>
    </location>
</feature>
<comment type="caution">
    <text evidence="13">The sequence shown here is derived from an EMBL/GenBank/DDBJ whole genome shotgun (WGS) entry which is preliminary data.</text>
</comment>
<feature type="transmembrane region" description="Helical" evidence="10">
    <location>
        <begin position="6"/>
        <end position="29"/>
    </location>
</feature>
<dbReference type="Proteomes" id="UP000075787">
    <property type="component" value="Unassembled WGS sequence"/>
</dbReference>
<feature type="transmembrane region" description="Helical" evidence="10">
    <location>
        <begin position="96"/>
        <end position="113"/>
    </location>
</feature>
<feature type="transmembrane region" description="Helical" evidence="10">
    <location>
        <begin position="249"/>
        <end position="265"/>
    </location>
</feature>
<comment type="function">
    <text evidence="9">Required for the biogenesis of c-type cytochromes. Possible subunit of a heme lyase.</text>
</comment>
<dbReference type="AlphaFoldDB" id="A0A162LCH7"/>
<evidence type="ECO:0000313" key="14">
    <source>
        <dbReference type="Proteomes" id="UP000075787"/>
    </source>
</evidence>
<name>A0A162LCH7_9PROT</name>
<dbReference type="PANTHER" id="PTHR43653">
    <property type="entry name" value="CYTOCHROME C ASSEMBLY PROTEIN-RELATED"/>
    <property type="match status" value="1"/>
</dbReference>
<keyword evidence="4" id="KW-0997">Cell inner membrane</keyword>